<comment type="caution">
    <text evidence="2">The sequence shown here is derived from an EMBL/GenBank/DDBJ whole genome shotgun (WGS) entry which is preliminary data.</text>
</comment>
<accession>A0A2T0BLK6</accession>
<gene>
    <name evidence="2" type="ORF">CLLU_23460</name>
</gene>
<organism evidence="2 3">
    <name type="scientific">Clostridium luticellarii</name>
    <dbReference type="NCBI Taxonomy" id="1691940"/>
    <lineage>
        <taxon>Bacteria</taxon>
        <taxon>Bacillati</taxon>
        <taxon>Bacillota</taxon>
        <taxon>Clostridia</taxon>
        <taxon>Eubacteriales</taxon>
        <taxon>Clostridiaceae</taxon>
        <taxon>Clostridium</taxon>
    </lineage>
</organism>
<dbReference type="Pfam" id="PF13936">
    <property type="entry name" value="HTH_38"/>
    <property type="match status" value="1"/>
</dbReference>
<reference evidence="2 3" key="1">
    <citation type="submission" date="2018-03" db="EMBL/GenBank/DDBJ databases">
        <title>Genome sequence of Clostridium luticellarii DSM 29923.</title>
        <authorList>
            <person name="Poehlein A."/>
            <person name="Daniel R."/>
        </authorList>
    </citation>
    <scope>NUCLEOTIDE SEQUENCE [LARGE SCALE GENOMIC DNA]</scope>
    <source>
        <strain evidence="2 3">DSM 29923</strain>
    </source>
</reference>
<protein>
    <recommendedName>
        <fullName evidence="1">Transposase IS30-like HTH domain-containing protein</fullName>
    </recommendedName>
</protein>
<keyword evidence="3" id="KW-1185">Reference proteome</keyword>
<proteinExistence type="predicted"/>
<dbReference type="InterPro" id="IPR025246">
    <property type="entry name" value="IS30-like_HTH"/>
</dbReference>
<dbReference type="RefSeq" id="WP_106009964.1">
    <property type="nucleotide sequence ID" value="NZ_PVXP01000036.1"/>
</dbReference>
<dbReference type="Proteomes" id="UP000237798">
    <property type="component" value="Unassembled WGS sequence"/>
</dbReference>
<sequence length="68" mass="7719">MTDNNKKQINLNDRMTIEMGLVFKDSIIKIAVKIIVHPSTVTREIKNNFFTCSTSPLRTKSDKASFST</sequence>
<dbReference type="AlphaFoldDB" id="A0A2T0BLK6"/>
<name>A0A2T0BLK6_9CLOT</name>
<dbReference type="EMBL" id="PVXP01000036">
    <property type="protein sequence ID" value="PRR84662.1"/>
    <property type="molecule type" value="Genomic_DNA"/>
</dbReference>
<evidence type="ECO:0000259" key="1">
    <source>
        <dbReference type="Pfam" id="PF13936"/>
    </source>
</evidence>
<evidence type="ECO:0000313" key="3">
    <source>
        <dbReference type="Proteomes" id="UP000237798"/>
    </source>
</evidence>
<feature type="domain" description="Transposase IS30-like HTH" evidence="1">
    <location>
        <begin position="7"/>
        <end position="48"/>
    </location>
</feature>
<dbReference type="OrthoDB" id="9776104at2"/>
<evidence type="ECO:0000313" key="2">
    <source>
        <dbReference type="EMBL" id="PRR84662.1"/>
    </source>
</evidence>